<gene>
    <name evidence="6" type="ORF">PACLA_8A027125</name>
</gene>
<dbReference type="Pfam" id="PF05485">
    <property type="entry name" value="THAP"/>
    <property type="match status" value="1"/>
</dbReference>
<keyword evidence="3" id="KW-0862">Zinc</keyword>
<dbReference type="GO" id="GO:0003677">
    <property type="term" value="F:DNA binding"/>
    <property type="evidence" value="ECO:0007669"/>
    <property type="project" value="UniProtKB-KW"/>
</dbReference>
<dbReference type="OrthoDB" id="10241815at2759"/>
<dbReference type="EMBL" id="CACRXK020006989">
    <property type="protein sequence ID" value="CAB4010990.1"/>
    <property type="molecule type" value="Genomic_DNA"/>
</dbReference>
<protein>
    <submittedName>
        <fullName evidence="6">Transposable element P transposase</fullName>
    </submittedName>
</protein>
<accession>A0A6S7I557</accession>
<evidence type="ECO:0000256" key="1">
    <source>
        <dbReference type="ARBA" id="ARBA00022723"/>
    </source>
</evidence>
<keyword evidence="7" id="KW-1185">Reference proteome</keyword>
<dbReference type="Proteomes" id="UP001152795">
    <property type="component" value="Unassembled WGS sequence"/>
</dbReference>
<dbReference type="SMART" id="SM00980">
    <property type="entry name" value="THAP"/>
    <property type="match status" value="1"/>
</dbReference>
<dbReference type="SUPFAM" id="SSF57716">
    <property type="entry name" value="Glucocorticoid receptor-like (DNA-binding domain)"/>
    <property type="match status" value="1"/>
</dbReference>
<evidence type="ECO:0000256" key="3">
    <source>
        <dbReference type="ARBA" id="ARBA00022833"/>
    </source>
</evidence>
<feature type="region of interest" description="Disordered" evidence="5">
    <location>
        <begin position="92"/>
        <end position="116"/>
    </location>
</feature>
<sequence>MAVQRAENMEFRCLKYRSARADESKETSDLKNNTRQAWLNLILRTRESSPELKKSIEAINIYICERHFKPECILTYPKRKVLVTGSIPTENLPTKSHDKVTASVADTPSTSSSDVSPTLTLEDLQKYMIGKHILPWTVKARSEEGTKFEYYDESHSIPKFTIGVNERLEFTAYVYNWPIPDNHSIYQLEGKKCLKTLDDAIEMLKLVTNSNLCEGLPQDLDVVTTVAVDPTWNEKLSHFTQSTVI</sequence>
<comment type="caution">
    <text evidence="6">The sequence shown here is derived from an EMBL/GenBank/DDBJ whole genome shotgun (WGS) entry which is preliminary data.</text>
</comment>
<evidence type="ECO:0000256" key="2">
    <source>
        <dbReference type="ARBA" id="ARBA00022771"/>
    </source>
</evidence>
<organism evidence="6 7">
    <name type="scientific">Paramuricea clavata</name>
    <name type="common">Red gorgonian</name>
    <name type="synonym">Violescent sea-whip</name>
    <dbReference type="NCBI Taxonomy" id="317549"/>
    <lineage>
        <taxon>Eukaryota</taxon>
        <taxon>Metazoa</taxon>
        <taxon>Cnidaria</taxon>
        <taxon>Anthozoa</taxon>
        <taxon>Octocorallia</taxon>
        <taxon>Malacalcyonacea</taxon>
        <taxon>Plexauridae</taxon>
        <taxon>Paramuricea</taxon>
    </lineage>
</organism>
<evidence type="ECO:0000256" key="4">
    <source>
        <dbReference type="ARBA" id="ARBA00023125"/>
    </source>
</evidence>
<dbReference type="AlphaFoldDB" id="A0A6S7I557"/>
<evidence type="ECO:0000313" key="7">
    <source>
        <dbReference type="Proteomes" id="UP001152795"/>
    </source>
</evidence>
<name>A0A6S7I557_PARCT</name>
<proteinExistence type="predicted"/>
<feature type="compositionally biased region" description="Low complexity" evidence="5">
    <location>
        <begin position="101"/>
        <end position="116"/>
    </location>
</feature>
<keyword evidence="1" id="KW-0479">Metal-binding</keyword>
<keyword evidence="4" id="KW-0238">DNA-binding</keyword>
<evidence type="ECO:0000256" key="5">
    <source>
        <dbReference type="SAM" id="MobiDB-lite"/>
    </source>
</evidence>
<evidence type="ECO:0000313" key="6">
    <source>
        <dbReference type="EMBL" id="CAB4010990.1"/>
    </source>
</evidence>
<reference evidence="6" key="1">
    <citation type="submission" date="2020-04" db="EMBL/GenBank/DDBJ databases">
        <authorList>
            <person name="Alioto T."/>
            <person name="Alioto T."/>
            <person name="Gomez Garrido J."/>
        </authorList>
    </citation>
    <scope>NUCLEOTIDE SEQUENCE</scope>
    <source>
        <strain evidence="6">A484AB</strain>
    </source>
</reference>
<dbReference type="InterPro" id="IPR006612">
    <property type="entry name" value="THAP_Znf"/>
</dbReference>
<dbReference type="GO" id="GO:0008270">
    <property type="term" value="F:zinc ion binding"/>
    <property type="evidence" value="ECO:0007669"/>
    <property type="project" value="UniProtKB-KW"/>
</dbReference>
<keyword evidence="2" id="KW-0863">Zinc-finger</keyword>